<organism evidence="1 2">
    <name type="scientific">Halorubrum californiense DSM 19288</name>
    <dbReference type="NCBI Taxonomy" id="1227465"/>
    <lineage>
        <taxon>Archaea</taxon>
        <taxon>Methanobacteriati</taxon>
        <taxon>Methanobacteriota</taxon>
        <taxon>Stenosarchaea group</taxon>
        <taxon>Halobacteria</taxon>
        <taxon>Halobacteriales</taxon>
        <taxon>Haloferacaceae</taxon>
        <taxon>Halorubrum</taxon>
    </lineage>
</organism>
<sequence length="81" mass="8862">MGVSIFAVAGRSGTVIAVPTLAEPAVERFSEFFENALTGLRMQVRVAFVTFEFGFEFPIIGDLARFVPLFLCVVATDVPEF</sequence>
<evidence type="ECO:0000313" key="2">
    <source>
        <dbReference type="Proteomes" id="UP000011586"/>
    </source>
</evidence>
<comment type="caution">
    <text evidence="1">The sequence shown here is derived from an EMBL/GenBank/DDBJ whole genome shotgun (WGS) entry which is preliminary data.</text>
</comment>
<evidence type="ECO:0000313" key="1">
    <source>
        <dbReference type="EMBL" id="ELZ39221.1"/>
    </source>
</evidence>
<dbReference type="Proteomes" id="UP000011586">
    <property type="component" value="Unassembled WGS sequence"/>
</dbReference>
<dbReference type="EMBL" id="AOJK01000081">
    <property type="protein sequence ID" value="ELZ39221.1"/>
    <property type="molecule type" value="Genomic_DNA"/>
</dbReference>
<dbReference type="AlphaFoldDB" id="M0DUP0"/>
<reference evidence="1 2" key="1">
    <citation type="journal article" date="2014" name="PLoS Genet.">
        <title>Phylogenetically driven sequencing of extremely halophilic archaea reveals strategies for static and dynamic osmo-response.</title>
        <authorList>
            <person name="Becker E.A."/>
            <person name="Seitzer P.M."/>
            <person name="Tritt A."/>
            <person name="Larsen D."/>
            <person name="Krusor M."/>
            <person name="Yao A.I."/>
            <person name="Wu D."/>
            <person name="Madern D."/>
            <person name="Eisen J.A."/>
            <person name="Darling A.E."/>
            <person name="Facciotti M.T."/>
        </authorList>
    </citation>
    <scope>NUCLEOTIDE SEQUENCE [LARGE SCALE GENOMIC DNA]</scope>
    <source>
        <strain evidence="1 2">DSM 19288</strain>
    </source>
</reference>
<name>M0DUP0_9EURY</name>
<gene>
    <name evidence="1" type="ORF">C463_17418</name>
</gene>
<proteinExistence type="predicted"/>
<keyword evidence="2" id="KW-1185">Reference proteome</keyword>
<accession>M0DUP0</accession>
<protein>
    <submittedName>
        <fullName evidence="1">Uncharacterized protein</fullName>
    </submittedName>
</protein>